<evidence type="ECO:0000313" key="5">
    <source>
        <dbReference type="EMBL" id="GAB1250928.1"/>
    </source>
</evidence>
<dbReference type="Pfam" id="PF01420">
    <property type="entry name" value="Methylase_S"/>
    <property type="match status" value="2"/>
</dbReference>
<dbReference type="EMBL" id="BAAFSF010000001">
    <property type="protein sequence ID" value="GAB1250928.1"/>
    <property type="molecule type" value="Genomic_DNA"/>
</dbReference>
<dbReference type="PANTHER" id="PTHR30408:SF13">
    <property type="entry name" value="TYPE I RESTRICTION ENZYME HINDI SPECIFICITY SUBUNIT"/>
    <property type="match status" value="1"/>
</dbReference>
<keyword evidence="3" id="KW-0238">DNA-binding</keyword>
<keyword evidence="6" id="KW-1185">Reference proteome</keyword>
<dbReference type="Gene3D" id="1.10.287.1120">
    <property type="entry name" value="Bipartite methylase S protein"/>
    <property type="match status" value="1"/>
</dbReference>
<gene>
    <name evidence="5" type="ORF">Tsumi_00320</name>
</gene>
<reference evidence="5 6" key="1">
    <citation type="journal article" date="2025" name="Int. J. Syst. Evol. Microbiol.">
        <title>Desulfovibrio falkowii sp. nov., Porphyromonas miyakawae sp. nov., Mediterraneibacter flintii sp. nov. and Owariibacterium komagatae gen. nov., sp. nov., isolated from human faeces.</title>
        <authorList>
            <person name="Hamaguchi T."/>
            <person name="Ohara M."/>
            <person name="Hisatomi A."/>
            <person name="Sekiguchi K."/>
            <person name="Takeda J.I."/>
            <person name="Ueyama J."/>
            <person name="Ito M."/>
            <person name="Nishiwaki H."/>
            <person name="Ogi T."/>
            <person name="Hirayama M."/>
            <person name="Ohkuma M."/>
            <person name="Sakamoto M."/>
            <person name="Ohno K."/>
        </authorList>
    </citation>
    <scope>NUCLEOTIDE SEQUENCE [LARGE SCALE GENOMIC DNA]</scope>
    <source>
        <strain evidence="5 6">13CB11C</strain>
    </source>
</reference>
<name>A0ABQ0DZQ3_9PORP</name>
<dbReference type="SUPFAM" id="SSF116734">
    <property type="entry name" value="DNA methylase specificity domain"/>
    <property type="match status" value="2"/>
</dbReference>
<keyword evidence="2" id="KW-0680">Restriction system</keyword>
<comment type="similarity">
    <text evidence="1">Belongs to the type-I restriction system S methylase family.</text>
</comment>
<dbReference type="Proteomes" id="UP001628220">
    <property type="component" value="Unassembled WGS sequence"/>
</dbReference>
<dbReference type="InterPro" id="IPR052021">
    <property type="entry name" value="Type-I_RS_S_subunit"/>
</dbReference>
<accession>A0ABQ0DZQ3</accession>
<evidence type="ECO:0000256" key="2">
    <source>
        <dbReference type="ARBA" id="ARBA00022747"/>
    </source>
</evidence>
<evidence type="ECO:0000256" key="1">
    <source>
        <dbReference type="ARBA" id="ARBA00010923"/>
    </source>
</evidence>
<feature type="domain" description="Type I restriction modification DNA specificity" evidence="4">
    <location>
        <begin position="204"/>
        <end position="353"/>
    </location>
</feature>
<organism evidence="5 6">
    <name type="scientific">Porphyromonas miyakawae</name>
    <dbReference type="NCBI Taxonomy" id="3137470"/>
    <lineage>
        <taxon>Bacteria</taxon>
        <taxon>Pseudomonadati</taxon>
        <taxon>Bacteroidota</taxon>
        <taxon>Bacteroidia</taxon>
        <taxon>Bacteroidales</taxon>
        <taxon>Porphyromonadaceae</taxon>
        <taxon>Porphyromonas</taxon>
    </lineage>
</organism>
<proteinExistence type="inferred from homology"/>
<dbReference type="PANTHER" id="PTHR30408">
    <property type="entry name" value="TYPE-1 RESTRICTION ENZYME ECOKI SPECIFICITY PROTEIN"/>
    <property type="match status" value="1"/>
</dbReference>
<sequence length="375" mass="42275">MAMKKYKLGDICIFNAKTISRTENILIDYLETSNLIKGQITNVQSVCLLDAPSRAQRQVRHHTILYSLVRPNQKHYGILSFPQENLVVSTGFVTIDVKPEYHCTIDPLYLYAMLTQDDMTEHLQTIAEGAVSSYPALLPSDIANLEFDFPTFEIQRATSFFIDNLNRKIELNRAINHNLEAMIAGIMDYRFLSNINTLPKRLVGDIALIRAGGDCPQVWSKHKTNDCQVPIYSNGTDYEGLYGYTKEPTILKRGITVAARGTIGYCVMREAGYVPIIRLLAVTPNDIGGDVYLHQIFNRLKFKKDGSIQQQLTVPSIASMEIPYPNASALKSFADQTYPIIKQMSKNKTQIEQLTKLRDELLPLLMNGQVSVNCD</sequence>
<feature type="domain" description="Type I restriction modification DNA specificity" evidence="4">
    <location>
        <begin position="3"/>
        <end position="180"/>
    </location>
</feature>
<evidence type="ECO:0000259" key="4">
    <source>
        <dbReference type="Pfam" id="PF01420"/>
    </source>
</evidence>
<comment type="caution">
    <text evidence="5">The sequence shown here is derived from an EMBL/GenBank/DDBJ whole genome shotgun (WGS) entry which is preliminary data.</text>
</comment>
<dbReference type="InterPro" id="IPR044946">
    <property type="entry name" value="Restrct_endonuc_typeI_TRD_sf"/>
</dbReference>
<dbReference type="Gene3D" id="3.90.220.20">
    <property type="entry name" value="DNA methylase specificity domains"/>
    <property type="match status" value="2"/>
</dbReference>
<dbReference type="InterPro" id="IPR000055">
    <property type="entry name" value="Restrct_endonuc_typeI_TRD"/>
</dbReference>
<protein>
    <recommendedName>
        <fullName evidence="4">Type I restriction modification DNA specificity domain-containing protein</fullName>
    </recommendedName>
</protein>
<evidence type="ECO:0000313" key="6">
    <source>
        <dbReference type="Proteomes" id="UP001628220"/>
    </source>
</evidence>
<evidence type="ECO:0000256" key="3">
    <source>
        <dbReference type="ARBA" id="ARBA00023125"/>
    </source>
</evidence>